<proteinExistence type="inferred from homology"/>
<dbReference type="Proteomes" id="UP000238163">
    <property type="component" value="Unassembled WGS sequence"/>
</dbReference>
<dbReference type="InterPro" id="IPR034491">
    <property type="entry name" value="Anaerob_Ser_sulfatase-maturase"/>
</dbReference>
<dbReference type="PANTHER" id="PTHR43273:SF3">
    <property type="entry name" value="ANAEROBIC SULFATASE-MATURATING ENZYME HOMOLOG ASLB-RELATED"/>
    <property type="match status" value="1"/>
</dbReference>
<dbReference type="SFLD" id="SFLDG01067">
    <property type="entry name" value="SPASM/twitch_domain_containing"/>
    <property type="match status" value="1"/>
</dbReference>
<dbReference type="InterPro" id="IPR058240">
    <property type="entry name" value="rSAM_sf"/>
</dbReference>
<sequence length="383" mass="43783">MQSPHSFHVMAKPTGSLCNIQCDYCYFLDREKELKQPSSKLMSDETLERYIQSYIEAQPNDHVVFSWQGGEPTLLGLAYFEKIITLQKRHNPLGKTIHNDLQTNGILLNKQWCKFLKTHRFFVGLSIDGPSFIHDYYRHSRGGRPTLEKVKTAAQLLHKYNIPFATLTCVTSHSACHATDIYQFLRDEIKSRQMQFIPIVDPEEIEQSRQYIITTKPTYSITPSSWGTFMKEIFDEWYSRDIGRIYVPFFEDCMAVLLGQPSSSCITSAECGRALAIMQDGSVYSCDHYIQTKHQLGSIKQLSLAEMASSARQVEFGKSKKSTLPPACKQCPYLRYCNGGCPKDRIAPSQDESPQNYLCSGLHAFYNHAIPQLKQLATKLYNH</sequence>
<name>A0ABX5DEF7_9VIBR</name>
<protein>
    <submittedName>
        <fullName evidence="9">Anaerobic sulfatase maturase</fullName>
    </submittedName>
</protein>
<evidence type="ECO:0000256" key="3">
    <source>
        <dbReference type="ARBA" id="ARBA00022691"/>
    </source>
</evidence>
<evidence type="ECO:0000259" key="8">
    <source>
        <dbReference type="PROSITE" id="PS51918"/>
    </source>
</evidence>
<dbReference type="Gene3D" id="3.20.20.70">
    <property type="entry name" value="Aldolase class I"/>
    <property type="match status" value="1"/>
</dbReference>
<dbReference type="CDD" id="cd01335">
    <property type="entry name" value="Radical_SAM"/>
    <property type="match status" value="1"/>
</dbReference>
<evidence type="ECO:0000256" key="6">
    <source>
        <dbReference type="ARBA" id="ARBA00023014"/>
    </source>
</evidence>
<dbReference type="NCBIfam" id="TIGR03942">
    <property type="entry name" value="sulfatase_rSAM"/>
    <property type="match status" value="1"/>
</dbReference>
<keyword evidence="10" id="KW-1185">Reference proteome</keyword>
<dbReference type="RefSeq" id="WP_096442042.1">
    <property type="nucleotide sequence ID" value="NZ_JBEEBB010000003.1"/>
</dbReference>
<reference evidence="9 10" key="1">
    <citation type="submission" date="2017-09" db="EMBL/GenBank/DDBJ databases">
        <authorList>
            <person name="Girard L."/>
            <person name="Lami R."/>
            <person name="Suzuki M."/>
            <person name="Baudart J."/>
        </authorList>
    </citation>
    <scope>NUCLEOTIDE SEQUENCE [LARGE SCALE GENOMIC DNA]</scope>
    <source>
        <strain evidence="9 10">17LN0615E</strain>
    </source>
</reference>
<feature type="domain" description="Radical SAM core" evidence="8">
    <location>
        <begin position="1"/>
        <end position="239"/>
    </location>
</feature>
<dbReference type="Pfam" id="PF04055">
    <property type="entry name" value="Radical_SAM"/>
    <property type="match status" value="1"/>
</dbReference>
<accession>A0ABX5DEF7</accession>
<dbReference type="EMBL" id="NWTN01000003">
    <property type="protein sequence ID" value="PRQ68098.1"/>
    <property type="molecule type" value="Genomic_DNA"/>
</dbReference>
<organism evidence="9 10">
    <name type="scientific">Vibrio mediterranei</name>
    <dbReference type="NCBI Taxonomy" id="689"/>
    <lineage>
        <taxon>Bacteria</taxon>
        <taxon>Pseudomonadati</taxon>
        <taxon>Pseudomonadota</taxon>
        <taxon>Gammaproteobacteria</taxon>
        <taxon>Vibrionales</taxon>
        <taxon>Vibrionaceae</taxon>
        <taxon>Vibrio</taxon>
    </lineage>
</organism>
<reference evidence="9 10" key="2">
    <citation type="submission" date="2018-03" db="EMBL/GenBank/DDBJ databases">
        <title>Genetic Diversity and Phenotypic Plasticity of AHL Mediated Quorum Sensing in Environmental Strains of Vibrio mediterranei.</title>
        <authorList>
            <person name="Lantoine F."/>
            <person name="Vouve F."/>
        </authorList>
    </citation>
    <scope>NUCLEOTIDE SEQUENCE [LARGE SCALE GENOMIC DNA]</scope>
    <source>
        <strain evidence="9 10">17LN0615E</strain>
    </source>
</reference>
<dbReference type="SFLD" id="SFLDG01072">
    <property type="entry name" value="dehydrogenase_like"/>
    <property type="match status" value="1"/>
</dbReference>
<dbReference type="NCBIfam" id="TIGR04085">
    <property type="entry name" value="rSAM_more_4Fe4S"/>
    <property type="match status" value="1"/>
</dbReference>
<evidence type="ECO:0000313" key="10">
    <source>
        <dbReference type="Proteomes" id="UP000238163"/>
    </source>
</evidence>
<dbReference type="Pfam" id="PF13186">
    <property type="entry name" value="SPASM"/>
    <property type="match status" value="1"/>
</dbReference>
<evidence type="ECO:0000256" key="5">
    <source>
        <dbReference type="ARBA" id="ARBA00023004"/>
    </source>
</evidence>
<dbReference type="PANTHER" id="PTHR43273">
    <property type="entry name" value="ANAEROBIC SULFATASE-MATURATING ENZYME HOMOLOG ASLB-RELATED"/>
    <property type="match status" value="1"/>
</dbReference>
<dbReference type="SUPFAM" id="SSF102114">
    <property type="entry name" value="Radical SAM enzymes"/>
    <property type="match status" value="1"/>
</dbReference>
<keyword evidence="3" id="KW-0949">S-adenosyl-L-methionine</keyword>
<dbReference type="InterPro" id="IPR023867">
    <property type="entry name" value="Sulphatase_maturase_rSAM"/>
</dbReference>
<dbReference type="InterPro" id="IPR007197">
    <property type="entry name" value="rSAM"/>
</dbReference>
<dbReference type="CDD" id="cd21120">
    <property type="entry name" value="SPASM_anSME"/>
    <property type="match status" value="1"/>
</dbReference>
<keyword evidence="6" id="KW-0411">Iron-sulfur</keyword>
<keyword evidence="4" id="KW-0479">Metal-binding</keyword>
<dbReference type="SFLD" id="SFLDG01386">
    <property type="entry name" value="main_SPASM_domain-containing"/>
    <property type="match status" value="1"/>
</dbReference>
<evidence type="ECO:0000256" key="2">
    <source>
        <dbReference type="ARBA" id="ARBA00022485"/>
    </source>
</evidence>
<keyword evidence="5" id="KW-0408">Iron</keyword>
<comment type="similarity">
    <text evidence="7">Belongs to the radical SAM superfamily. Anaerobic sulfatase-maturating enzyme family.</text>
</comment>
<keyword evidence="2" id="KW-0004">4Fe-4S</keyword>
<dbReference type="InterPro" id="IPR047207">
    <property type="entry name" value="SPASM_anSME"/>
</dbReference>
<dbReference type="PROSITE" id="PS51918">
    <property type="entry name" value="RADICAL_SAM"/>
    <property type="match status" value="1"/>
</dbReference>
<dbReference type="SFLD" id="SFLDF00285">
    <property type="entry name" value="anaerobic_Ser-type_sulfatase-m"/>
    <property type="match status" value="1"/>
</dbReference>
<dbReference type="SFLD" id="SFLDG01384">
    <property type="entry name" value="thioether_bond_formation_requi"/>
    <property type="match status" value="1"/>
</dbReference>
<dbReference type="InterPro" id="IPR013785">
    <property type="entry name" value="Aldolase_TIM"/>
</dbReference>
<evidence type="ECO:0000256" key="4">
    <source>
        <dbReference type="ARBA" id="ARBA00022723"/>
    </source>
</evidence>
<comment type="caution">
    <text evidence="9">The sequence shown here is derived from an EMBL/GenBank/DDBJ whole genome shotgun (WGS) entry which is preliminary data.</text>
</comment>
<dbReference type="SFLD" id="SFLDS00029">
    <property type="entry name" value="Radical_SAM"/>
    <property type="match status" value="1"/>
</dbReference>
<comment type="cofactor">
    <cofactor evidence="1">
        <name>[4Fe-4S] cluster</name>
        <dbReference type="ChEBI" id="CHEBI:49883"/>
    </cofactor>
</comment>
<evidence type="ECO:0000313" key="9">
    <source>
        <dbReference type="EMBL" id="PRQ68098.1"/>
    </source>
</evidence>
<evidence type="ECO:0000256" key="1">
    <source>
        <dbReference type="ARBA" id="ARBA00001966"/>
    </source>
</evidence>
<evidence type="ECO:0000256" key="7">
    <source>
        <dbReference type="ARBA" id="ARBA00023601"/>
    </source>
</evidence>
<dbReference type="InterPro" id="IPR023885">
    <property type="entry name" value="4Fe4S-binding_SPASM_dom"/>
</dbReference>
<gene>
    <name evidence="9" type="ORF">COR51_06470</name>
</gene>